<dbReference type="Gene3D" id="3.40.50.300">
    <property type="entry name" value="P-loop containing nucleotide triphosphate hydrolases"/>
    <property type="match status" value="1"/>
</dbReference>
<dbReference type="Pfam" id="PF13671">
    <property type="entry name" value="AAA_33"/>
    <property type="match status" value="1"/>
</dbReference>
<keyword evidence="1" id="KW-0808">Transferase</keyword>
<name>A0A7W9KS43_9PSEU</name>
<protein>
    <submittedName>
        <fullName evidence="1">Putative kinase</fullName>
    </submittedName>
</protein>
<reference evidence="1 2" key="1">
    <citation type="submission" date="2020-08" db="EMBL/GenBank/DDBJ databases">
        <title>Sequencing the genomes of 1000 actinobacteria strains.</title>
        <authorList>
            <person name="Klenk H.-P."/>
        </authorList>
    </citation>
    <scope>NUCLEOTIDE SEQUENCE [LARGE SCALE GENOMIC DNA]</scope>
    <source>
        <strain evidence="1 2">DSM 43851</strain>
    </source>
</reference>
<evidence type="ECO:0000313" key="1">
    <source>
        <dbReference type="EMBL" id="MBB5897736.1"/>
    </source>
</evidence>
<comment type="caution">
    <text evidence="1">The sequence shown here is derived from an EMBL/GenBank/DDBJ whole genome shotgun (WGS) entry which is preliminary data.</text>
</comment>
<keyword evidence="1" id="KW-0418">Kinase</keyword>
<proteinExistence type="predicted"/>
<organism evidence="1 2">
    <name type="scientific">Kutzneria kofuensis</name>
    <dbReference type="NCBI Taxonomy" id="103725"/>
    <lineage>
        <taxon>Bacteria</taxon>
        <taxon>Bacillati</taxon>
        <taxon>Actinomycetota</taxon>
        <taxon>Actinomycetes</taxon>
        <taxon>Pseudonocardiales</taxon>
        <taxon>Pseudonocardiaceae</taxon>
        <taxon>Kutzneria</taxon>
    </lineage>
</organism>
<dbReference type="InterPro" id="IPR027417">
    <property type="entry name" value="P-loop_NTPase"/>
</dbReference>
<dbReference type="GO" id="GO:0016301">
    <property type="term" value="F:kinase activity"/>
    <property type="evidence" value="ECO:0007669"/>
    <property type="project" value="UniProtKB-KW"/>
</dbReference>
<dbReference type="AlphaFoldDB" id="A0A7W9KS43"/>
<dbReference type="RefSeq" id="WP_184870179.1">
    <property type="nucleotide sequence ID" value="NZ_BAAAWY010000039.1"/>
</dbReference>
<keyword evidence="2" id="KW-1185">Reference proteome</keyword>
<sequence length="181" mass="20044">MRERITIELGRRDLLVVAGLPGAGKSTLLGRFADAMTVLDPDQVRAGLAALLPAGTPYRYYRPVVHVWQRIRVARAAFGRGPLVVQEPSTRATTRAWLVALGLVTRRPVRMLWLDVTAEQAIRGQHSRGRVLRRRSFDRHVRRAARFRESLLAQQVPAGWHSAQVLTRSAADTTALVGAAA</sequence>
<evidence type="ECO:0000313" key="2">
    <source>
        <dbReference type="Proteomes" id="UP000585638"/>
    </source>
</evidence>
<gene>
    <name evidence="1" type="ORF">BJ998_008995</name>
</gene>
<dbReference type="SUPFAM" id="SSF52540">
    <property type="entry name" value="P-loop containing nucleoside triphosphate hydrolases"/>
    <property type="match status" value="1"/>
</dbReference>
<dbReference type="EMBL" id="JACHIR010000003">
    <property type="protein sequence ID" value="MBB5897736.1"/>
    <property type="molecule type" value="Genomic_DNA"/>
</dbReference>
<accession>A0A7W9KS43</accession>
<dbReference type="Proteomes" id="UP000585638">
    <property type="component" value="Unassembled WGS sequence"/>
</dbReference>